<evidence type="ECO:0000313" key="2">
    <source>
        <dbReference type="Proteomes" id="UP001153954"/>
    </source>
</evidence>
<sequence>MLLIFRVYLTLAGEEKETSPRKPAAQSLPTSDLTALLRYARHSMDMDIGETDGAGAADIAFPEPPHDNNVTAWYATLHATCRRPSWYKQAICTGLLHFLITQTGNDRLTSEGYGTGIRSRTLTQVSRIDMLEETLQLFINFSHTRVVY</sequence>
<comment type="caution">
    <text evidence="1">The sequence shown here is derived from an EMBL/GenBank/DDBJ whole genome shotgun (WGS) entry which is preliminary data.</text>
</comment>
<organism evidence="1 2">
    <name type="scientific">Euphydryas editha</name>
    <name type="common">Edith's checkerspot</name>
    <dbReference type="NCBI Taxonomy" id="104508"/>
    <lineage>
        <taxon>Eukaryota</taxon>
        <taxon>Metazoa</taxon>
        <taxon>Ecdysozoa</taxon>
        <taxon>Arthropoda</taxon>
        <taxon>Hexapoda</taxon>
        <taxon>Insecta</taxon>
        <taxon>Pterygota</taxon>
        <taxon>Neoptera</taxon>
        <taxon>Endopterygota</taxon>
        <taxon>Lepidoptera</taxon>
        <taxon>Glossata</taxon>
        <taxon>Ditrysia</taxon>
        <taxon>Papilionoidea</taxon>
        <taxon>Nymphalidae</taxon>
        <taxon>Nymphalinae</taxon>
        <taxon>Euphydryas</taxon>
    </lineage>
</organism>
<keyword evidence="2" id="KW-1185">Reference proteome</keyword>
<dbReference type="EMBL" id="CAKOGL010000003">
    <property type="protein sequence ID" value="CAH2085037.1"/>
    <property type="molecule type" value="Genomic_DNA"/>
</dbReference>
<protein>
    <submittedName>
        <fullName evidence="1">Uncharacterized protein</fullName>
    </submittedName>
</protein>
<reference evidence="1" key="1">
    <citation type="submission" date="2022-03" db="EMBL/GenBank/DDBJ databases">
        <authorList>
            <person name="Tunstrom K."/>
        </authorList>
    </citation>
    <scope>NUCLEOTIDE SEQUENCE</scope>
</reference>
<gene>
    <name evidence="1" type="ORF">EEDITHA_LOCUS1556</name>
</gene>
<proteinExistence type="predicted"/>
<dbReference type="AlphaFoldDB" id="A0AAU9TGM9"/>
<evidence type="ECO:0000313" key="1">
    <source>
        <dbReference type="EMBL" id="CAH2085037.1"/>
    </source>
</evidence>
<accession>A0AAU9TGM9</accession>
<dbReference type="Proteomes" id="UP001153954">
    <property type="component" value="Unassembled WGS sequence"/>
</dbReference>
<name>A0AAU9TGM9_EUPED</name>